<dbReference type="RefSeq" id="WP_308421756.1">
    <property type="nucleotide sequence ID" value="NZ_BMHY01000002.1"/>
</dbReference>
<dbReference type="InterPro" id="IPR006102">
    <property type="entry name" value="Ig-like_GH2"/>
</dbReference>
<dbReference type="EMBL" id="BMHY01000002">
    <property type="protein sequence ID" value="GGG61197.1"/>
    <property type="molecule type" value="Genomic_DNA"/>
</dbReference>
<comment type="catalytic activity">
    <reaction evidence="1 8">
        <text>Hydrolysis of terminal non-reducing beta-D-galactose residues in beta-D-galactosides.</text>
        <dbReference type="EC" id="3.2.1.23"/>
    </reaction>
</comment>
<dbReference type="InterPro" id="IPR011013">
    <property type="entry name" value="Gal_mutarotase_sf_dom"/>
</dbReference>
<evidence type="ECO:0000313" key="11">
    <source>
        <dbReference type="Proteomes" id="UP000600247"/>
    </source>
</evidence>
<dbReference type="GO" id="GO:0030246">
    <property type="term" value="F:carbohydrate binding"/>
    <property type="evidence" value="ECO:0007669"/>
    <property type="project" value="InterPro"/>
</dbReference>
<dbReference type="GO" id="GO:0005990">
    <property type="term" value="P:lactose catabolic process"/>
    <property type="evidence" value="ECO:0007669"/>
    <property type="project" value="TreeGrafter"/>
</dbReference>
<dbReference type="InterPro" id="IPR006101">
    <property type="entry name" value="Glyco_hydro_2"/>
</dbReference>
<dbReference type="SUPFAM" id="SSF49785">
    <property type="entry name" value="Galactose-binding domain-like"/>
    <property type="match status" value="1"/>
</dbReference>
<dbReference type="PRINTS" id="PR00132">
    <property type="entry name" value="GLHYDRLASE2"/>
</dbReference>
<keyword evidence="11" id="KW-1185">Reference proteome</keyword>
<evidence type="ECO:0000256" key="6">
    <source>
        <dbReference type="ARBA" id="ARBA00023295"/>
    </source>
</evidence>
<dbReference type="InterPro" id="IPR032312">
    <property type="entry name" value="LacZ_4"/>
</dbReference>
<sequence length="1019" mass="114749">MSDLFKNNPYWEDLNVLEVNREKARAAYIPYADAASAKSGVRGRSPYYQTLNGNWKFQYHETVHAVEDGFYAEGADVDGWDDLLVPSCWQLKGYDQLHYTNVNYPFPCDPPFVPDANPAGLYVRDFNVREPWSDKRQYIVFEGVNSCFYLWVNGQFVGYSQGSRVPAEFDLTDYLRPGSNRLAMMVLKWCDGTYLEDQDAWRYSGIFRDVYLLAREQSHVSDVFARQQLAEDYRSAQLVVELETKGSGPVGTKAELLDAGGKVVASALGAVDGQGSLVLSLDQPTLWNAERPYLYQLLVYGGGEVIRFPVGFRRIAIEGGVFRINGQAVKLKGVNRHDSHPELGQTIPVAHMRQDLELMKQHNVNTIRASHYPNDPRFLDLCNEYGFYVIDEADLECHGMGIAESWADGAVHKLSANPDWRPAFIDRARRMVERDKNQPCVIIWSMGNESGYAENHIAMAEWTKGRDDSRPIHYEGAAPINKGLDNDDCLDMVSRMYASPAEMKAYGEDESLNKPVFLCEYSHAMGNGPGDLQDYWELIYRYPKLMGGCVWEWCDHGIATVTADGKPFFAYGGDFGDKPNDGNFCIDGLVTPDRIPHTGLLELKQVIAPVRIDGHDLQSGVVRIANLYDFIDLSHLAIRWKVEQDGKILQQGTVWQLEAGPHGEQLLQLPYNFPPKGAGSQLLTLSCWTKEETIWAEAGHEIMFKQFELAAAASEEQPAEALTDSAMHWPVQAAENDKQLTIEGFDFRYVFDLQGGAFVSLHKNGVPMLAAPSAISIWRAPTDNDMQEKKLWTDQGLDRAQMKVYGAEWSLSGDQTVKIAVQFSLGGYIRHPYLHGEVLWSIGSSGVIELSVNVKVREDLTFLPRFGLRLTMPEGMEQVEYAGYGPHESYIDKRQSVRKGVYRLTVDEMFEDYIMPQENGSRYGTEWSVVTNALGMGLAFHAPEAFSFHAGHFTPEDLTAALHSHELKKRKETIVHLDYAMSGVGSASCGPQLLEQYQLNEKQFEFKLGIIPVFQEDEK</sequence>
<evidence type="ECO:0000256" key="2">
    <source>
        <dbReference type="ARBA" id="ARBA00007401"/>
    </source>
</evidence>
<dbReference type="InterPro" id="IPR036156">
    <property type="entry name" value="Beta-gal/glucu_dom_sf"/>
</dbReference>
<feature type="domain" description="Beta galactosidase small chain/" evidence="9">
    <location>
        <begin position="741"/>
        <end position="1011"/>
    </location>
</feature>
<organism evidence="10 11">
    <name type="scientific">Paenibacillus radicis</name>
    <name type="common">ex Gao et al. 2016</name>
    <dbReference type="NCBI Taxonomy" id="1737354"/>
    <lineage>
        <taxon>Bacteria</taxon>
        <taxon>Bacillati</taxon>
        <taxon>Bacillota</taxon>
        <taxon>Bacilli</taxon>
        <taxon>Bacillales</taxon>
        <taxon>Paenibacillaceae</taxon>
        <taxon>Paenibacillus</taxon>
    </lineage>
</organism>
<dbReference type="AlphaFoldDB" id="A0A917LVL3"/>
<dbReference type="PANTHER" id="PTHR46323:SF2">
    <property type="entry name" value="BETA-GALACTOSIDASE"/>
    <property type="match status" value="1"/>
</dbReference>
<dbReference type="Proteomes" id="UP000600247">
    <property type="component" value="Unassembled WGS sequence"/>
</dbReference>
<dbReference type="InterPro" id="IPR008979">
    <property type="entry name" value="Galactose-bd-like_sf"/>
</dbReference>
<reference evidence="10 11" key="1">
    <citation type="journal article" date="2014" name="Int. J. Syst. Evol. Microbiol.">
        <title>Complete genome sequence of Corynebacterium casei LMG S-19264T (=DSM 44701T), isolated from a smear-ripened cheese.</title>
        <authorList>
            <consortium name="US DOE Joint Genome Institute (JGI-PGF)"/>
            <person name="Walter F."/>
            <person name="Albersmeier A."/>
            <person name="Kalinowski J."/>
            <person name="Ruckert C."/>
        </authorList>
    </citation>
    <scope>NUCLEOTIDE SEQUENCE [LARGE SCALE GENOMIC DNA]</scope>
    <source>
        <strain evidence="10 11">CGMCC 1.15286</strain>
    </source>
</reference>
<protein>
    <recommendedName>
        <fullName evidence="4 8">Beta-galactosidase</fullName>
        <ecNumber evidence="3 8">3.2.1.23</ecNumber>
    </recommendedName>
    <alternativeName>
        <fullName evidence="7 8">Lactase</fullName>
    </alternativeName>
</protein>
<evidence type="ECO:0000256" key="1">
    <source>
        <dbReference type="ARBA" id="ARBA00001412"/>
    </source>
</evidence>
<evidence type="ECO:0000256" key="7">
    <source>
        <dbReference type="ARBA" id="ARBA00032230"/>
    </source>
</evidence>
<dbReference type="InterPro" id="IPR017853">
    <property type="entry name" value="GH"/>
</dbReference>
<evidence type="ECO:0000256" key="3">
    <source>
        <dbReference type="ARBA" id="ARBA00012756"/>
    </source>
</evidence>
<dbReference type="SUPFAM" id="SSF74650">
    <property type="entry name" value="Galactose mutarotase-like"/>
    <property type="match status" value="1"/>
</dbReference>
<dbReference type="InterPro" id="IPR006103">
    <property type="entry name" value="Glyco_hydro_2_cat"/>
</dbReference>
<dbReference type="Pfam" id="PF16353">
    <property type="entry name" value="LacZ_4"/>
    <property type="match status" value="1"/>
</dbReference>
<dbReference type="Gene3D" id="3.20.20.80">
    <property type="entry name" value="Glycosidases"/>
    <property type="match status" value="1"/>
</dbReference>
<keyword evidence="5 8" id="KW-0378">Hydrolase</keyword>
<name>A0A917LVL3_9BACL</name>
<evidence type="ECO:0000259" key="9">
    <source>
        <dbReference type="SMART" id="SM01038"/>
    </source>
</evidence>
<evidence type="ECO:0000256" key="8">
    <source>
        <dbReference type="RuleBase" id="RU361154"/>
    </source>
</evidence>
<dbReference type="Pfam" id="PF02836">
    <property type="entry name" value="Glyco_hydro_2_C"/>
    <property type="match status" value="1"/>
</dbReference>
<keyword evidence="6 8" id="KW-0326">Glycosidase</keyword>
<dbReference type="Gene3D" id="2.60.40.10">
    <property type="entry name" value="Immunoglobulins"/>
    <property type="match status" value="2"/>
</dbReference>
<dbReference type="EC" id="3.2.1.23" evidence="3 8"/>
<dbReference type="PROSITE" id="PS00719">
    <property type="entry name" value="GLYCOSYL_HYDROL_F2_1"/>
    <property type="match status" value="1"/>
</dbReference>
<comment type="similarity">
    <text evidence="2 8">Belongs to the glycosyl hydrolase 2 family.</text>
</comment>
<dbReference type="InterPro" id="IPR014718">
    <property type="entry name" value="GH-type_carb-bd"/>
</dbReference>
<dbReference type="InterPro" id="IPR023230">
    <property type="entry name" value="Glyco_hydro_2_CS"/>
</dbReference>
<dbReference type="Pfam" id="PF02837">
    <property type="entry name" value="Glyco_hydro_2_N"/>
    <property type="match status" value="1"/>
</dbReference>
<dbReference type="InterPro" id="IPR013783">
    <property type="entry name" value="Ig-like_fold"/>
</dbReference>
<evidence type="ECO:0000256" key="5">
    <source>
        <dbReference type="ARBA" id="ARBA00022801"/>
    </source>
</evidence>
<comment type="caution">
    <text evidence="10">The sequence shown here is derived from an EMBL/GenBank/DDBJ whole genome shotgun (WGS) entry which is preliminary data.</text>
</comment>
<gene>
    <name evidence="10" type="ORF">GCM10010918_13270</name>
</gene>
<dbReference type="Gene3D" id="2.60.120.260">
    <property type="entry name" value="Galactose-binding domain-like"/>
    <property type="match status" value="1"/>
</dbReference>
<dbReference type="GO" id="GO:0009341">
    <property type="term" value="C:beta-galactosidase complex"/>
    <property type="evidence" value="ECO:0007669"/>
    <property type="project" value="InterPro"/>
</dbReference>
<evidence type="ECO:0000313" key="10">
    <source>
        <dbReference type="EMBL" id="GGG61197.1"/>
    </source>
</evidence>
<dbReference type="Gene3D" id="2.70.98.10">
    <property type="match status" value="1"/>
</dbReference>
<dbReference type="SMART" id="SM01038">
    <property type="entry name" value="Bgal_small_N"/>
    <property type="match status" value="1"/>
</dbReference>
<dbReference type="InterPro" id="IPR050347">
    <property type="entry name" value="Bact_Beta-galactosidase"/>
</dbReference>
<evidence type="ECO:0000256" key="4">
    <source>
        <dbReference type="ARBA" id="ARBA00013303"/>
    </source>
</evidence>
<dbReference type="SUPFAM" id="SSF51445">
    <property type="entry name" value="(Trans)glycosidases"/>
    <property type="match status" value="1"/>
</dbReference>
<dbReference type="FunFam" id="3.20.20.80:FF:000018">
    <property type="entry name" value="Beta-galactosidase"/>
    <property type="match status" value="1"/>
</dbReference>
<dbReference type="PANTHER" id="PTHR46323">
    <property type="entry name" value="BETA-GALACTOSIDASE"/>
    <property type="match status" value="1"/>
</dbReference>
<accession>A0A917LVL3</accession>
<proteinExistence type="inferred from homology"/>
<dbReference type="Pfam" id="PF00703">
    <property type="entry name" value="Glyco_hydro_2"/>
    <property type="match status" value="1"/>
</dbReference>
<dbReference type="Pfam" id="PF02929">
    <property type="entry name" value="Bgal_small_N"/>
    <property type="match status" value="1"/>
</dbReference>
<dbReference type="InterPro" id="IPR006104">
    <property type="entry name" value="Glyco_hydro_2_N"/>
</dbReference>
<dbReference type="SUPFAM" id="SSF49303">
    <property type="entry name" value="beta-Galactosidase/glucuronidase domain"/>
    <property type="match status" value="2"/>
</dbReference>
<dbReference type="InterPro" id="IPR004199">
    <property type="entry name" value="B-gal_small/dom_5"/>
</dbReference>
<dbReference type="GO" id="GO:0004565">
    <property type="term" value="F:beta-galactosidase activity"/>
    <property type="evidence" value="ECO:0007669"/>
    <property type="project" value="UniProtKB-EC"/>
</dbReference>